<evidence type="ECO:0000313" key="3">
    <source>
        <dbReference type="Proteomes" id="UP000562352"/>
    </source>
</evidence>
<organism evidence="2 3">
    <name type="scientific">Planomonospora venezuelensis</name>
    <dbReference type="NCBI Taxonomy" id="1999"/>
    <lineage>
        <taxon>Bacteria</taxon>
        <taxon>Bacillati</taxon>
        <taxon>Actinomycetota</taxon>
        <taxon>Actinomycetes</taxon>
        <taxon>Streptosporangiales</taxon>
        <taxon>Streptosporangiaceae</taxon>
        <taxon>Planomonospora</taxon>
    </lineage>
</organism>
<comment type="caution">
    <text evidence="2">The sequence shown here is derived from an EMBL/GenBank/DDBJ whole genome shotgun (WGS) entry which is preliminary data.</text>
</comment>
<protein>
    <submittedName>
        <fullName evidence="2">Uncharacterized protein</fullName>
    </submittedName>
</protein>
<feature type="compositionally biased region" description="Low complexity" evidence="1">
    <location>
        <begin position="41"/>
        <end position="55"/>
    </location>
</feature>
<dbReference type="EMBL" id="JACHJJ010000016">
    <property type="protein sequence ID" value="MBB5965320.1"/>
    <property type="molecule type" value="Genomic_DNA"/>
</dbReference>
<evidence type="ECO:0000313" key="2">
    <source>
        <dbReference type="EMBL" id="MBB5965320.1"/>
    </source>
</evidence>
<dbReference type="AlphaFoldDB" id="A0A841D611"/>
<sequence length="93" mass="9723">MTEGTADMAERTTSTTSTARVAEQIRRAVGLGPDALRPEARPAALPSARVPAAAPQPGNRSARAAGGRDHRLTGTRRGNPVPAHRPRRVPGRG</sequence>
<accession>A0A841D611</accession>
<keyword evidence="3" id="KW-1185">Reference proteome</keyword>
<evidence type="ECO:0000256" key="1">
    <source>
        <dbReference type="SAM" id="MobiDB-lite"/>
    </source>
</evidence>
<dbReference type="RefSeq" id="WP_184944619.1">
    <property type="nucleotide sequence ID" value="NZ_BAAAWZ010000001.1"/>
</dbReference>
<gene>
    <name evidence="2" type="ORF">FHS22_004608</name>
</gene>
<proteinExistence type="predicted"/>
<name>A0A841D611_PLAVE</name>
<reference evidence="2 3" key="1">
    <citation type="submission" date="2020-08" db="EMBL/GenBank/DDBJ databases">
        <title>Genomic Encyclopedia of Type Strains, Phase III (KMG-III): the genomes of soil and plant-associated and newly described type strains.</title>
        <authorList>
            <person name="Whitman W."/>
        </authorList>
    </citation>
    <scope>NUCLEOTIDE SEQUENCE [LARGE SCALE GENOMIC DNA]</scope>
    <source>
        <strain evidence="2 3">CECT 3303</strain>
    </source>
</reference>
<feature type="region of interest" description="Disordered" evidence="1">
    <location>
        <begin position="1"/>
        <end position="93"/>
    </location>
</feature>
<feature type="compositionally biased region" description="Basic residues" evidence="1">
    <location>
        <begin position="84"/>
        <end position="93"/>
    </location>
</feature>
<dbReference type="Proteomes" id="UP000562352">
    <property type="component" value="Unassembled WGS sequence"/>
</dbReference>